<feature type="region of interest" description="Disordered" evidence="1">
    <location>
        <begin position="310"/>
        <end position="337"/>
    </location>
</feature>
<dbReference type="PANTHER" id="PTHR45496:SF29">
    <property type="entry name" value="CHAPERONE DNAJ-DOMAIN PROTEIN"/>
    <property type="match status" value="1"/>
</dbReference>
<organism evidence="3 4">
    <name type="scientific">Lupinus albus</name>
    <name type="common">White lupine</name>
    <name type="synonym">Lupinus termis</name>
    <dbReference type="NCBI Taxonomy" id="3870"/>
    <lineage>
        <taxon>Eukaryota</taxon>
        <taxon>Viridiplantae</taxon>
        <taxon>Streptophyta</taxon>
        <taxon>Embryophyta</taxon>
        <taxon>Tracheophyta</taxon>
        <taxon>Spermatophyta</taxon>
        <taxon>Magnoliopsida</taxon>
        <taxon>eudicotyledons</taxon>
        <taxon>Gunneridae</taxon>
        <taxon>Pentapetalae</taxon>
        <taxon>rosids</taxon>
        <taxon>fabids</taxon>
        <taxon>Fabales</taxon>
        <taxon>Fabaceae</taxon>
        <taxon>Papilionoideae</taxon>
        <taxon>50 kb inversion clade</taxon>
        <taxon>genistoids sensu lato</taxon>
        <taxon>core genistoids</taxon>
        <taxon>Genisteae</taxon>
        <taxon>Lupinus</taxon>
    </lineage>
</organism>
<evidence type="ECO:0000259" key="2">
    <source>
        <dbReference type="PROSITE" id="PS50076"/>
    </source>
</evidence>
<dbReference type="CDD" id="cd06257">
    <property type="entry name" value="DnaJ"/>
    <property type="match status" value="1"/>
</dbReference>
<dbReference type="OrthoDB" id="10250354at2759"/>
<accession>A0A6A4PRE8</accession>
<dbReference type="AlphaFoldDB" id="A0A6A4PRE8"/>
<dbReference type="InterPro" id="IPR053052">
    <property type="entry name" value="Imprinting_Balance_Reg"/>
</dbReference>
<feature type="domain" description="J" evidence="2">
    <location>
        <begin position="83"/>
        <end position="148"/>
    </location>
</feature>
<dbReference type="PROSITE" id="PS50076">
    <property type="entry name" value="DNAJ_2"/>
    <property type="match status" value="1"/>
</dbReference>
<name>A0A6A4PRE8_LUPAL</name>
<dbReference type="SUPFAM" id="SSF46565">
    <property type="entry name" value="Chaperone J-domain"/>
    <property type="match status" value="1"/>
</dbReference>
<dbReference type="EMBL" id="WOCE01000011">
    <property type="protein sequence ID" value="KAE9603834.1"/>
    <property type="molecule type" value="Genomic_DNA"/>
</dbReference>
<dbReference type="SMART" id="SM00271">
    <property type="entry name" value="DnaJ"/>
    <property type="match status" value="1"/>
</dbReference>
<feature type="compositionally biased region" description="Low complexity" evidence="1">
    <location>
        <begin position="257"/>
        <end position="268"/>
    </location>
</feature>
<gene>
    <name evidence="3" type="ORF">Lalb_Chr11g0065011</name>
</gene>
<evidence type="ECO:0000256" key="1">
    <source>
        <dbReference type="SAM" id="MobiDB-lite"/>
    </source>
</evidence>
<proteinExistence type="predicted"/>
<dbReference type="PRINTS" id="PR00625">
    <property type="entry name" value="JDOMAIN"/>
</dbReference>
<sequence length="337" mass="37572">MTNSIGEKIEKTKENKMQVGNKGEAERLLGIAEKLLQNRDLSGSKDFAILAQETEPLLEGSDQILAIADVLIAAEKSLNNNLDWYSILQVDRRCQDHDLIKRNYRRLALLLNPDKNHFTLSGHAFKLVSDAWTVLSDPVQKPLYDQNIAVPVHQQDKLPFRRGNSNSNSYGIGSSSSSSNFWTACPYCYYMYEYHRGYEGCCLKCQHCEKSFHGVAIPSLPPLVPGQEAYYCTWGFFPLGFVFGTSGSETSGPLQFPNTNPNPNQNQTEVPSWNLQPQSQLQPQLWSQPQSQVQPQVHFAPVDLVDEARVGGGGVSNGAGLRMKSNGTKRGRPRKVV</sequence>
<dbReference type="InterPro" id="IPR036869">
    <property type="entry name" value="J_dom_sf"/>
</dbReference>
<dbReference type="PANTHER" id="PTHR45496">
    <property type="entry name" value="CHAPERONE DNAJ-DOMAIN SUPERFAMILY PROTEIN"/>
    <property type="match status" value="1"/>
</dbReference>
<protein>
    <submittedName>
        <fullName evidence="3">Putative DnaJ domain-containing protein</fullName>
    </submittedName>
</protein>
<evidence type="ECO:0000313" key="3">
    <source>
        <dbReference type="EMBL" id="KAE9603834.1"/>
    </source>
</evidence>
<dbReference type="Pfam" id="PF00226">
    <property type="entry name" value="DnaJ"/>
    <property type="match status" value="1"/>
</dbReference>
<dbReference type="InterPro" id="IPR001623">
    <property type="entry name" value="DnaJ_domain"/>
</dbReference>
<keyword evidence="4" id="KW-1185">Reference proteome</keyword>
<dbReference type="Proteomes" id="UP000447434">
    <property type="component" value="Chromosome 11"/>
</dbReference>
<comment type="caution">
    <text evidence="3">The sequence shown here is derived from an EMBL/GenBank/DDBJ whole genome shotgun (WGS) entry which is preliminary data.</text>
</comment>
<feature type="region of interest" description="Disordered" evidence="1">
    <location>
        <begin position="252"/>
        <end position="271"/>
    </location>
</feature>
<evidence type="ECO:0000313" key="4">
    <source>
        <dbReference type="Proteomes" id="UP000447434"/>
    </source>
</evidence>
<reference evidence="4" key="1">
    <citation type="journal article" date="2020" name="Nat. Commun.">
        <title>Genome sequence of the cluster root forming white lupin.</title>
        <authorList>
            <person name="Hufnagel B."/>
            <person name="Marques A."/>
            <person name="Soriano A."/>
            <person name="Marques L."/>
            <person name="Divol F."/>
            <person name="Doumas P."/>
            <person name="Sallet E."/>
            <person name="Mancinotti D."/>
            <person name="Carrere S."/>
            <person name="Marande W."/>
            <person name="Arribat S."/>
            <person name="Keller J."/>
            <person name="Huneau C."/>
            <person name="Blein T."/>
            <person name="Aime D."/>
            <person name="Laguerre M."/>
            <person name="Taylor J."/>
            <person name="Schubert V."/>
            <person name="Nelson M."/>
            <person name="Geu-Flores F."/>
            <person name="Crespi M."/>
            <person name="Gallardo-Guerrero K."/>
            <person name="Delaux P.-M."/>
            <person name="Salse J."/>
            <person name="Berges H."/>
            <person name="Guyot R."/>
            <person name="Gouzy J."/>
            <person name="Peret B."/>
        </authorList>
    </citation>
    <scope>NUCLEOTIDE SEQUENCE [LARGE SCALE GENOMIC DNA]</scope>
    <source>
        <strain evidence="4">cv. Amiga</strain>
    </source>
</reference>
<feature type="compositionally biased region" description="Basic residues" evidence="1">
    <location>
        <begin position="327"/>
        <end position="337"/>
    </location>
</feature>
<dbReference type="Gene3D" id="1.10.287.110">
    <property type="entry name" value="DnaJ domain"/>
    <property type="match status" value="1"/>
</dbReference>